<dbReference type="PROSITE" id="PS50156">
    <property type="entry name" value="SSD"/>
    <property type="match status" value="1"/>
</dbReference>
<evidence type="ECO:0000256" key="4">
    <source>
        <dbReference type="ARBA" id="ARBA00022989"/>
    </source>
</evidence>
<keyword evidence="3 7" id="KW-0812">Transmembrane</keyword>
<evidence type="ECO:0000259" key="8">
    <source>
        <dbReference type="PROSITE" id="PS50156"/>
    </source>
</evidence>
<dbReference type="Pfam" id="PF02460">
    <property type="entry name" value="Patched"/>
    <property type="match status" value="1"/>
</dbReference>
<keyword evidence="5 7" id="KW-0472">Membrane</keyword>
<reference evidence="10" key="1">
    <citation type="submission" date="2022-11" db="UniProtKB">
        <authorList>
            <consortium name="WormBaseParasite"/>
        </authorList>
    </citation>
    <scope>IDENTIFICATION</scope>
</reference>
<feature type="transmembrane region" description="Helical" evidence="7">
    <location>
        <begin position="101"/>
        <end position="121"/>
    </location>
</feature>
<dbReference type="AlphaFoldDB" id="A0A915CGQ4"/>
<evidence type="ECO:0000256" key="3">
    <source>
        <dbReference type="ARBA" id="ARBA00022692"/>
    </source>
</evidence>
<dbReference type="SUPFAM" id="SSF82866">
    <property type="entry name" value="Multidrug efflux transporter AcrB transmembrane domain"/>
    <property type="match status" value="1"/>
</dbReference>
<evidence type="ECO:0000256" key="1">
    <source>
        <dbReference type="ARBA" id="ARBA00004141"/>
    </source>
</evidence>
<dbReference type="GO" id="GO:0030659">
    <property type="term" value="C:cytoplasmic vesicle membrane"/>
    <property type="evidence" value="ECO:0007669"/>
    <property type="project" value="TreeGrafter"/>
</dbReference>
<organism evidence="9 10">
    <name type="scientific">Parascaris univalens</name>
    <name type="common">Nematode worm</name>
    <dbReference type="NCBI Taxonomy" id="6257"/>
    <lineage>
        <taxon>Eukaryota</taxon>
        <taxon>Metazoa</taxon>
        <taxon>Ecdysozoa</taxon>
        <taxon>Nematoda</taxon>
        <taxon>Chromadorea</taxon>
        <taxon>Rhabditida</taxon>
        <taxon>Spirurina</taxon>
        <taxon>Ascaridomorpha</taxon>
        <taxon>Ascaridoidea</taxon>
        <taxon>Ascarididae</taxon>
        <taxon>Parascaris</taxon>
    </lineage>
</organism>
<dbReference type="Gene3D" id="1.20.1640.10">
    <property type="entry name" value="Multidrug efflux transporter AcrB transmembrane domain"/>
    <property type="match status" value="1"/>
</dbReference>
<feature type="transmembrane region" description="Helical" evidence="7">
    <location>
        <begin position="58"/>
        <end position="81"/>
    </location>
</feature>
<keyword evidence="6" id="KW-0325">Glycoprotein</keyword>
<keyword evidence="4 7" id="KW-1133">Transmembrane helix</keyword>
<keyword evidence="9" id="KW-1185">Reference proteome</keyword>
<feature type="transmembrane region" description="Helical" evidence="7">
    <location>
        <begin position="27"/>
        <end position="51"/>
    </location>
</feature>
<comment type="similarity">
    <text evidence="2">Belongs to the patched family.</text>
</comment>
<dbReference type="InterPro" id="IPR000731">
    <property type="entry name" value="SSD"/>
</dbReference>
<accession>A0A915CGQ4</accession>
<dbReference type="Proteomes" id="UP000887569">
    <property type="component" value="Unplaced"/>
</dbReference>
<evidence type="ECO:0000313" key="10">
    <source>
        <dbReference type="WBParaSite" id="PgR164X_g010_t01"/>
    </source>
</evidence>
<protein>
    <submittedName>
        <fullName evidence="10">SSD domain-containing protein</fullName>
    </submittedName>
</protein>
<dbReference type="GO" id="GO:0005886">
    <property type="term" value="C:plasma membrane"/>
    <property type="evidence" value="ECO:0007669"/>
    <property type="project" value="TreeGrafter"/>
</dbReference>
<evidence type="ECO:0000256" key="2">
    <source>
        <dbReference type="ARBA" id="ARBA00005585"/>
    </source>
</evidence>
<evidence type="ECO:0000313" key="9">
    <source>
        <dbReference type="Proteomes" id="UP000887569"/>
    </source>
</evidence>
<proteinExistence type="inferred from homology"/>
<evidence type="ECO:0000256" key="5">
    <source>
        <dbReference type="ARBA" id="ARBA00023136"/>
    </source>
</evidence>
<dbReference type="InterPro" id="IPR003392">
    <property type="entry name" value="PTHD_SSD"/>
</dbReference>
<name>A0A915CGQ4_PARUN</name>
<dbReference type="PANTHER" id="PTHR10796">
    <property type="entry name" value="PATCHED-RELATED"/>
    <property type="match status" value="1"/>
</dbReference>
<feature type="transmembrane region" description="Helical" evidence="7">
    <location>
        <begin position="133"/>
        <end position="154"/>
    </location>
</feature>
<evidence type="ECO:0000256" key="6">
    <source>
        <dbReference type="ARBA" id="ARBA00023180"/>
    </source>
</evidence>
<dbReference type="GO" id="GO:0006897">
    <property type="term" value="P:endocytosis"/>
    <property type="evidence" value="ECO:0007669"/>
    <property type="project" value="TreeGrafter"/>
</dbReference>
<dbReference type="InterPro" id="IPR051697">
    <property type="entry name" value="Patched_domain-protein"/>
</dbReference>
<sequence>LLPILVIALILFCTISTIRRDRALSKSILALCGVISAGCAVITSFGLLSICGVRLVQIALITPFLVLSIGIDDMFLMLATWNRIVAQNKSVPLVILLQKTYEQSVCSILLTTIDNVLVFIVGTISIFPIMRIFCIYCVVSLIVVFIFQATLFGACITLDGVKQFTGESSFICIPF</sequence>
<comment type="subcellular location">
    <subcellularLocation>
        <location evidence="1">Membrane</location>
        <topology evidence="1">Multi-pass membrane protein</topology>
    </subcellularLocation>
</comment>
<evidence type="ECO:0000256" key="7">
    <source>
        <dbReference type="SAM" id="Phobius"/>
    </source>
</evidence>
<dbReference type="WBParaSite" id="PgR164X_g010_t01">
    <property type="protein sequence ID" value="PgR164X_g010_t01"/>
    <property type="gene ID" value="PgR164X_g010"/>
</dbReference>
<dbReference type="GO" id="GO:0018996">
    <property type="term" value="P:molting cycle, collagen and cuticulin-based cuticle"/>
    <property type="evidence" value="ECO:0007669"/>
    <property type="project" value="TreeGrafter"/>
</dbReference>
<feature type="domain" description="SSD" evidence="8">
    <location>
        <begin position="1"/>
        <end position="158"/>
    </location>
</feature>
<dbReference type="PANTHER" id="PTHR10796:SF181">
    <property type="entry name" value="SSD DOMAIN-CONTAINING PROTEIN"/>
    <property type="match status" value="1"/>
</dbReference>